<name>A0ABS5EZ09_9PROT</name>
<keyword evidence="3" id="KW-1185">Reference proteome</keyword>
<proteinExistence type="predicted"/>
<gene>
    <name evidence="2" type="ORF">GXW71_14255</name>
</gene>
<dbReference type="Pfam" id="PF13524">
    <property type="entry name" value="Glyco_trans_1_2"/>
    <property type="match status" value="1"/>
</dbReference>
<evidence type="ECO:0000259" key="1">
    <source>
        <dbReference type="Pfam" id="PF13524"/>
    </source>
</evidence>
<comment type="caution">
    <text evidence="2">The sequence shown here is derived from an EMBL/GenBank/DDBJ whole genome shotgun (WGS) entry which is preliminary data.</text>
</comment>
<dbReference type="InterPro" id="IPR055259">
    <property type="entry name" value="YkvP/CgeB_Glyco_trans-like"/>
</dbReference>
<dbReference type="Proteomes" id="UP001196870">
    <property type="component" value="Unassembled WGS sequence"/>
</dbReference>
<reference evidence="3" key="1">
    <citation type="journal article" date="2021" name="Syst. Appl. Microbiol.">
        <title>Roseomonas hellenica sp. nov., isolated from roots of wild-growing Alkanna tinctoria.</title>
        <authorList>
            <person name="Rat A."/>
            <person name="Naranjo H.D."/>
            <person name="Lebbe L."/>
            <person name="Cnockaert M."/>
            <person name="Krigas N."/>
            <person name="Grigoriadou K."/>
            <person name="Maloupa E."/>
            <person name="Willems A."/>
        </authorList>
    </citation>
    <scope>NUCLEOTIDE SEQUENCE [LARGE SCALE GENOMIC DNA]</scope>
    <source>
        <strain evidence="3">LMG 31523</strain>
    </source>
</reference>
<dbReference type="SUPFAM" id="SSF53756">
    <property type="entry name" value="UDP-Glycosyltransferase/glycogen phosphorylase"/>
    <property type="match status" value="1"/>
</dbReference>
<evidence type="ECO:0000313" key="2">
    <source>
        <dbReference type="EMBL" id="MBR0665521.1"/>
    </source>
</evidence>
<feature type="domain" description="Spore protein YkvP/CgeB glycosyl transferase-like" evidence="1">
    <location>
        <begin position="204"/>
        <end position="344"/>
    </location>
</feature>
<dbReference type="EMBL" id="JAAGBB010000015">
    <property type="protein sequence ID" value="MBR0665521.1"/>
    <property type="molecule type" value="Genomic_DNA"/>
</dbReference>
<evidence type="ECO:0000313" key="3">
    <source>
        <dbReference type="Proteomes" id="UP001196870"/>
    </source>
</evidence>
<sequence length="363" mass="39430">MRIAFYGSSLLSSYWNGAATYYRGLLRDLASRGYTITFFEPDAYNRQQHRDIEPPAWAEVRVYEATEAALHAAIAEAAQADVVVKTSGVGVFDEDLLEGVMMAARPEAIRIFWDVDAPATLADIAAAPDHPMRRALPGLDLVLTYGGGPPVVRAYESFGARCCIPIYNALDPETHHPVPPDPRFAADLAFLGNRLPDREARVDAFFLQAAALLPERQFLIGGNGWDTRPMPPNVRSLGHVYTRDHNAFNVTALAVLNIARDSMAAVGYSPATRVFEAAGAGACLITDAWTGLELFLKEGEEVLVARDGRDVAQQLAALTPERAKAIGAAAQARILAGHTYAHRGVEVDAILRRERARARSVPA</sequence>
<protein>
    <submittedName>
        <fullName evidence="2">Glycosyltransferase</fullName>
    </submittedName>
</protein>
<dbReference type="RefSeq" id="WP_211853186.1">
    <property type="nucleotide sequence ID" value="NZ_JAAGBB010000015.1"/>
</dbReference>
<organism evidence="2 3">
    <name type="scientific">Plastoroseomonas hellenica</name>
    <dbReference type="NCBI Taxonomy" id="2687306"/>
    <lineage>
        <taxon>Bacteria</taxon>
        <taxon>Pseudomonadati</taxon>
        <taxon>Pseudomonadota</taxon>
        <taxon>Alphaproteobacteria</taxon>
        <taxon>Acetobacterales</taxon>
        <taxon>Acetobacteraceae</taxon>
        <taxon>Plastoroseomonas</taxon>
    </lineage>
</organism>
<accession>A0ABS5EZ09</accession>